<dbReference type="Proteomes" id="UP000499080">
    <property type="component" value="Unassembled WGS sequence"/>
</dbReference>
<proteinExistence type="predicted"/>
<dbReference type="EMBL" id="BGPR01093885">
    <property type="protein sequence ID" value="GBM32627.1"/>
    <property type="molecule type" value="Genomic_DNA"/>
</dbReference>
<gene>
    <name evidence="1" type="ORF">AVEN_114688_1</name>
    <name evidence="2" type="ORF">AVEN_70860_1</name>
</gene>
<evidence type="ECO:0000313" key="1">
    <source>
        <dbReference type="EMBL" id="GBM32627.1"/>
    </source>
</evidence>
<dbReference type="OrthoDB" id="6467929at2759"/>
<reference evidence="2 3" key="1">
    <citation type="journal article" date="2019" name="Sci. Rep.">
        <title>Orb-weaving spider Araneus ventricosus genome elucidates the spidroin gene catalogue.</title>
        <authorList>
            <person name="Kono N."/>
            <person name="Nakamura H."/>
            <person name="Ohtoshi R."/>
            <person name="Moran D.A.P."/>
            <person name="Shinohara A."/>
            <person name="Yoshida Y."/>
            <person name="Fujiwara M."/>
            <person name="Mori M."/>
            <person name="Tomita M."/>
            <person name="Arakawa K."/>
        </authorList>
    </citation>
    <scope>NUCLEOTIDE SEQUENCE [LARGE SCALE GENOMIC DNA]</scope>
</reference>
<comment type="caution">
    <text evidence="2">The sequence shown here is derived from an EMBL/GenBank/DDBJ whole genome shotgun (WGS) entry which is preliminary data.</text>
</comment>
<name>A0A4Y2EV57_ARAVE</name>
<dbReference type="EMBL" id="BGPR01093914">
    <property type="protein sequence ID" value="GBM32741.1"/>
    <property type="molecule type" value="Genomic_DNA"/>
</dbReference>
<keyword evidence="3" id="KW-1185">Reference proteome</keyword>
<accession>A0A4Y2EV57</accession>
<evidence type="ECO:0000313" key="2">
    <source>
        <dbReference type="EMBL" id="GBM32741.1"/>
    </source>
</evidence>
<organism evidence="2 3">
    <name type="scientific">Araneus ventricosus</name>
    <name type="common">Orbweaver spider</name>
    <name type="synonym">Epeira ventricosa</name>
    <dbReference type="NCBI Taxonomy" id="182803"/>
    <lineage>
        <taxon>Eukaryota</taxon>
        <taxon>Metazoa</taxon>
        <taxon>Ecdysozoa</taxon>
        <taxon>Arthropoda</taxon>
        <taxon>Chelicerata</taxon>
        <taxon>Arachnida</taxon>
        <taxon>Araneae</taxon>
        <taxon>Araneomorphae</taxon>
        <taxon>Entelegynae</taxon>
        <taxon>Araneoidea</taxon>
        <taxon>Araneidae</taxon>
        <taxon>Araneus</taxon>
    </lineage>
</organism>
<sequence>MILVNAECPLDTRESLAAQYLVDSIRDEDKHHCMRLMDAKDLKSALTYSMKYDAAKTVSKTFRHVRSIEIEEDTGKGNDDKFDSLLNRLKRLLNCSVDGKKNIPR</sequence>
<protein>
    <submittedName>
        <fullName evidence="2">Uncharacterized protein</fullName>
    </submittedName>
</protein>
<dbReference type="AlphaFoldDB" id="A0A4Y2EV57"/>
<evidence type="ECO:0000313" key="3">
    <source>
        <dbReference type="Proteomes" id="UP000499080"/>
    </source>
</evidence>